<dbReference type="Proteomes" id="UP000007800">
    <property type="component" value="Unassembled WGS sequence"/>
</dbReference>
<name>C5L508_PERM5</name>
<evidence type="ECO:0000313" key="2">
    <source>
        <dbReference type="Proteomes" id="UP000007800"/>
    </source>
</evidence>
<reference evidence="1 2" key="1">
    <citation type="submission" date="2008-07" db="EMBL/GenBank/DDBJ databases">
        <authorList>
            <person name="El-Sayed N."/>
            <person name="Caler E."/>
            <person name="Inman J."/>
            <person name="Amedeo P."/>
            <person name="Hass B."/>
            <person name="Wortman J."/>
        </authorList>
    </citation>
    <scope>NUCLEOTIDE SEQUENCE [LARGE SCALE GENOMIC DNA]</scope>
    <source>
        <strain evidence="2">ATCC 50983 / TXsc</strain>
    </source>
</reference>
<keyword evidence="2" id="KW-1185">Reference proteome</keyword>
<protein>
    <submittedName>
        <fullName evidence="1">Uncharacterized protein</fullName>
    </submittedName>
</protein>
<proteinExistence type="predicted"/>
<dbReference type="EMBL" id="GG679185">
    <property type="protein sequence ID" value="EER08228.1"/>
    <property type="molecule type" value="Genomic_DNA"/>
</dbReference>
<dbReference type="GeneID" id="9064408"/>
<dbReference type="AlphaFoldDB" id="C5L508"/>
<dbReference type="InParanoid" id="C5L508"/>
<accession>C5L508</accession>
<sequence>MCADLDWWKSDVAPQDGEALHFDIARAVTKAAAYGCVVQARVSRGLCIDRHLSRWSQTASRHPAVPDPRGGFLVPRIDCDAVFGFSIYVDEDLPARYAYFQLAVLHHNAEGIR</sequence>
<dbReference type="Gene3D" id="2.60.40.1670">
    <property type="entry name" value="beta-sandwich domain of Sec23/24"/>
    <property type="match status" value="1"/>
</dbReference>
<gene>
    <name evidence="1" type="ORF">Pmar_PMAR013143</name>
</gene>
<organism evidence="2">
    <name type="scientific">Perkinsus marinus (strain ATCC 50983 / TXsc)</name>
    <dbReference type="NCBI Taxonomy" id="423536"/>
    <lineage>
        <taxon>Eukaryota</taxon>
        <taxon>Sar</taxon>
        <taxon>Alveolata</taxon>
        <taxon>Perkinsozoa</taxon>
        <taxon>Perkinsea</taxon>
        <taxon>Perkinsida</taxon>
        <taxon>Perkinsidae</taxon>
        <taxon>Perkinsus</taxon>
    </lineage>
</organism>
<evidence type="ECO:0000313" key="1">
    <source>
        <dbReference type="EMBL" id="EER08228.1"/>
    </source>
</evidence>
<dbReference type="RefSeq" id="XP_002776412.1">
    <property type="nucleotide sequence ID" value="XM_002776366.1"/>
</dbReference>
<dbReference type="SUPFAM" id="SSF81995">
    <property type="entry name" value="beta-sandwich domain of Sec23/24"/>
    <property type="match status" value="1"/>
</dbReference>